<accession>A0A367KU40</accession>
<dbReference type="Proteomes" id="UP000253551">
    <property type="component" value="Unassembled WGS sequence"/>
</dbReference>
<reference evidence="8 9" key="1">
    <citation type="journal article" date="2018" name="G3 (Bethesda)">
        <title>Phylogenetic and Phylogenomic Definition of Rhizopus Species.</title>
        <authorList>
            <person name="Gryganskyi A.P."/>
            <person name="Golan J."/>
            <person name="Dolatabadi S."/>
            <person name="Mondo S."/>
            <person name="Robb S."/>
            <person name="Idnurm A."/>
            <person name="Muszewska A."/>
            <person name="Steczkiewicz K."/>
            <person name="Masonjones S."/>
            <person name="Liao H.L."/>
            <person name="Gajdeczka M.T."/>
            <person name="Anike F."/>
            <person name="Vuek A."/>
            <person name="Anishchenko I.M."/>
            <person name="Voigt K."/>
            <person name="de Hoog G.S."/>
            <person name="Smith M.E."/>
            <person name="Heitman J."/>
            <person name="Vilgalys R."/>
            <person name="Stajich J.E."/>
        </authorList>
    </citation>
    <scope>NUCLEOTIDE SEQUENCE [LARGE SCALE GENOMIC DNA]</scope>
    <source>
        <strain evidence="8 9">LSU 92-RS-03</strain>
    </source>
</reference>
<dbReference type="InterPro" id="IPR000719">
    <property type="entry name" value="Prot_kinase_dom"/>
</dbReference>
<evidence type="ECO:0000259" key="7">
    <source>
        <dbReference type="PROSITE" id="PS51285"/>
    </source>
</evidence>
<evidence type="ECO:0000313" key="9">
    <source>
        <dbReference type="Proteomes" id="UP000253551"/>
    </source>
</evidence>
<protein>
    <recommendedName>
        <fullName evidence="10">Kinase-like protein</fullName>
    </recommendedName>
</protein>
<feature type="domain" description="AGC-kinase C-terminal" evidence="7">
    <location>
        <begin position="279"/>
        <end position="349"/>
    </location>
</feature>
<evidence type="ECO:0000256" key="3">
    <source>
        <dbReference type="ARBA" id="ARBA00022741"/>
    </source>
</evidence>
<dbReference type="EMBL" id="PJQM01000331">
    <property type="protein sequence ID" value="RCI05667.1"/>
    <property type="molecule type" value="Genomic_DNA"/>
</dbReference>
<dbReference type="Gene3D" id="1.10.510.10">
    <property type="entry name" value="Transferase(Phosphotransferase) domain 1"/>
    <property type="match status" value="1"/>
</dbReference>
<dbReference type="STRING" id="4846.A0A367KU40"/>
<dbReference type="SUPFAM" id="SSF56112">
    <property type="entry name" value="Protein kinase-like (PK-like)"/>
    <property type="match status" value="1"/>
</dbReference>
<gene>
    <name evidence="8" type="ORF">CU098_012099</name>
</gene>
<keyword evidence="1" id="KW-0723">Serine/threonine-protein kinase</keyword>
<keyword evidence="3" id="KW-0547">Nucleotide-binding</keyword>
<dbReference type="FunFam" id="1.10.510.10:FF:000469">
    <property type="entry name" value="Serine/threonine-protein kinase 32B"/>
    <property type="match status" value="1"/>
</dbReference>
<dbReference type="Gene3D" id="3.30.200.20">
    <property type="entry name" value="Phosphorylase Kinase, domain 1"/>
    <property type="match status" value="1"/>
</dbReference>
<evidence type="ECO:0000256" key="2">
    <source>
        <dbReference type="ARBA" id="ARBA00022679"/>
    </source>
</evidence>
<evidence type="ECO:0000256" key="1">
    <source>
        <dbReference type="ARBA" id="ARBA00022527"/>
    </source>
</evidence>
<dbReference type="GO" id="GO:0004674">
    <property type="term" value="F:protein serine/threonine kinase activity"/>
    <property type="evidence" value="ECO:0007669"/>
    <property type="project" value="UniProtKB-KW"/>
</dbReference>
<dbReference type="InterPro" id="IPR011009">
    <property type="entry name" value="Kinase-like_dom_sf"/>
</dbReference>
<evidence type="ECO:0000313" key="8">
    <source>
        <dbReference type="EMBL" id="RCI05667.1"/>
    </source>
</evidence>
<dbReference type="FunFam" id="3.30.200.20:FF:000042">
    <property type="entry name" value="Aurora kinase A"/>
    <property type="match status" value="1"/>
</dbReference>
<feature type="domain" description="Protein kinase" evidence="6">
    <location>
        <begin position="20"/>
        <end position="278"/>
    </location>
</feature>
<dbReference type="PANTHER" id="PTHR24351">
    <property type="entry name" value="RIBOSOMAL PROTEIN S6 KINASE"/>
    <property type="match status" value="1"/>
</dbReference>
<dbReference type="InterPro" id="IPR008271">
    <property type="entry name" value="Ser/Thr_kinase_AS"/>
</dbReference>
<dbReference type="GO" id="GO:0005524">
    <property type="term" value="F:ATP binding"/>
    <property type="evidence" value="ECO:0007669"/>
    <property type="project" value="UniProtKB-KW"/>
</dbReference>
<evidence type="ECO:0000259" key="6">
    <source>
        <dbReference type="PROSITE" id="PS50011"/>
    </source>
</evidence>
<keyword evidence="5" id="KW-0067">ATP-binding</keyword>
<evidence type="ECO:0000256" key="5">
    <source>
        <dbReference type="ARBA" id="ARBA00022840"/>
    </source>
</evidence>
<dbReference type="PROSITE" id="PS50011">
    <property type="entry name" value="PROTEIN_KINASE_DOM"/>
    <property type="match status" value="1"/>
</dbReference>
<keyword evidence="4" id="KW-0418">Kinase</keyword>
<dbReference type="PROSITE" id="PS51285">
    <property type="entry name" value="AGC_KINASE_CTER"/>
    <property type="match status" value="1"/>
</dbReference>
<sequence>MGNTCSNTHNPPQVVNLSQFQVIKSIGQGSFCKVYKVQHVQRKKLYALKVINKEKCVEMKAVHNVIRERKILENLNHPLICNIRFAFQDIHSMYLAVDLMSAGDLRQHIAHTHYDEESVRFWISELICAVKYLHSQKIVHRDIKPDNILLDQEGHIHLTDFNIACELPKNKFLTSLSGTATYFAPEVFKGQGYDENVDWWCVGVTFYECVYKKRPWPSCKDIEELKRQVLSKSIQYPSSFASLPCKLAIKDFLEKNPKERLGYGITSGWRKIMTHPFFESIDWYSIDNKQTTPVYTPQMIKDDQTSFEPDRIEQPQRTNRRLSKEDIKILKERFEPFDYTVFEEYKGLLDENLMTVGPPPTWVKPAFPGADNGCILPVNKICLEHLPSVLNMNKMMHPT</sequence>
<dbReference type="SMART" id="SM00220">
    <property type="entry name" value="S_TKc"/>
    <property type="match status" value="1"/>
</dbReference>
<keyword evidence="2" id="KW-0808">Transferase</keyword>
<proteinExistence type="predicted"/>
<keyword evidence="9" id="KW-1185">Reference proteome</keyword>
<evidence type="ECO:0000256" key="4">
    <source>
        <dbReference type="ARBA" id="ARBA00022777"/>
    </source>
</evidence>
<organism evidence="8 9">
    <name type="scientific">Rhizopus stolonifer</name>
    <name type="common">Rhizopus nigricans</name>
    <dbReference type="NCBI Taxonomy" id="4846"/>
    <lineage>
        <taxon>Eukaryota</taxon>
        <taxon>Fungi</taxon>
        <taxon>Fungi incertae sedis</taxon>
        <taxon>Mucoromycota</taxon>
        <taxon>Mucoromycotina</taxon>
        <taxon>Mucoromycetes</taxon>
        <taxon>Mucorales</taxon>
        <taxon>Mucorineae</taxon>
        <taxon>Rhizopodaceae</taxon>
        <taxon>Rhizopus</taxon>
    </lineage>
</organism>
<dbReference type="OrthoDB" id="354826at2759"/>
<evidence type="ECO:0008006" key="10">
    <source>
        <dbReference type="Google" id="ProtNLM"/>
    </source>
</evidence>
<dbReference type="Pfam" id="PF00069">
    <property type="entry name" value="Pkinase"/>
    <property type="match status" value="1"/>
</dbReference>
<name>A0A367KU40_RHIST</name>
<dbReference type="PROSITE" id="PS00108">
    <property type="entry name" value="PROTEIN_KINASE_ST"/>
    <property type="match status" value="1"/>
</dbReference>
<dbReference type="InterPro" id="IPR000961">
    <property type="entry name" value="AGC-kinase_C"/>
</dbReference>
<comment type="caution">
    <text evidence="8">The sequence shown here is derived from an EMBL/GenBank/DDBJ whole genome shotgun (WGS) entry which is preliminary data.</text>
</comment>
<dbReference type="AlphaFoldDB" id="A0A367KU40"/>